<evidence type="ECO:0000256" key="4">
    <source>
        <dbReference type="ARBA" id="ARBA00034003"/>
    </source>
</evidence>
<dbReference type="Pfam" id="PF01068">
    <property type="entry name" value="DNA_ligase_A_M"/>
    <property type="match status" value="1"/>
</dbReference>
<dbReference type="InterPro" id="IPR012309">
    <property type="entry name" value="DNA_ligase_ATP-dep_C"/>
</dbReference>
<dbReference type="PROSITE" id="PS50160">
    <property type="entry name" value="DNA_LIGASE_A3"/>
    <property type="match status" value="1"/>
</dbReference>
<dbReference type="Gene3D" id="2.40.50.140">
    <property type="entry name" value="Nucleic acid-binding proteins"/>
    <property type="match status" value="1"/>
</dbReference>
<dbReference type="SUPFAM" id="SSF50249">
    <property type="entry name" value="Nucleic acid-binding proteins"/>
    <property type="match status" value="1"/>
</dbReference>
<dbReference type="InterPro" id="IPR012340">
    <property type="entry name" value="NA-bd_OB-fold"/>
</dbReference>
<evidence type="ECO:0000259" key="5">
    <source>
        <dbReference type="PROSITE" id="PS50160"/>
    </source>
</evidence>
<dbReference type="Pfam" id="PF04679">
    <property type="entry name" value="DNA_ligase_A_C"/>
    <property type="match status" value="1"/>
</dbReference>
<comment type="caution">
    <text evidence="6">The sequence shown here is derived from an EMBL/GenBank/DDBJ whole genome shotgun (WGS) entry which is preliminary data.</text>
</comment>
<dbReference type="GO" id="GO:0005524">
    <property type="term" value="F:ATP binding"/>
    <property type="evidence" value="ECO:0007669"/>
    <property type="project" value="InterPro"/>
</dbReference>
<evidence type="ECO:0000256" key="1">
    <source>
        <dbReference type="ARBA" id="ARBA00007572"/>
    </source>
</evidence>
<evidence type="ECO:0000313" key="7">
    <source>
        <dbReference type="Proteomes" id="UP000031419"/>
    </source>
</evidence>
<reference evidence="6 7" key="1">
    <citation type="submission" date="2014-06" db="EMBL/GenBank/DDBJ databases">
        <title>Saccharopolyspora rectivirgula DSM-43113 Genome sequencing.</title>
        <authorList>
            <person name="Barrera C."/>
            <person name="Millon L."/>
            <person name="Rognon B."/>
            <person name="Zaugg C."/>
            <person name="Monod M."/>
        </authorList>
    </citation>
    <scope>NUCLEOTIDE SEQUENCE [LARGE SCALE GENOMIC DNA]</scope>
    <source>
        <strain evidence="6 7">DSM 43113</strain>
    </source>
</reference>
<name>A0A073B9T4_9PSEU</name>
<comment type="similarity">
    <text evidence="1">Belongs to the ATP-dependent DNA ligase family.</text>
</comment>
<feature type="domain" description="ATP-dependent DNA ligase family profile" evidence="5">
    <location>
        <begin position="94"/>
        <end position="184"/>
    </location>
</feature>
<dbReference type="EC" id="6.5.1.1" evidence="2"/>
<dbReference type="InterPro" id="IPR012310">
    <property type="entry name" value="DNA_ligase_ATP-dep_cent"/>
</dbReference>
<proteinExistence type="inferred from homology"/>
<dbReference type="STRING" id="28042.GU90_10190"/>
<gene>
    <name evidence="6" type="ORF">GU90_10190</name>
</gene>
<sequence>MATLTDERFSSPDWVFERKFDGVRIIAGCSGGRPVLWTRNRKRADAAYPEVVAALADQGADSFVADGEVVAFEGERTSFARLQHRIHLTDPREAEQSGVAVYCYFFDLLQFGGVDVSALPLLTRKHLLAQCFDFTDPLRFSAHRRGGGDEFFRQACDSGWEGVIAKQADRPYPKGRTRDWLKFKCVAEQEFVVGGYTDPKGTRYGFGALLVGYYDEAGLRYAGKVGTGYTERTLRALRRRMAALRRTDSPFADPVPEPNPHWIHPELVVQVGFSEWSGDGRLRHPRYSGLRNDKRPRDVVRER</sequence>
<dbReference type="InterPro" id="IPR014146">
    <property type="entry name" value="LigD_ligase_dom"/>
</dbReference>
<dbReference type="GO" id="GO:0003910">
    <property type="term" value="F:DNA ligase (ATP) activity"/>
    <property type="evidence" value="ECO:0007669"/>
    <property type="project" value="UniProtKB-EC"/>
</dbReference>
<dbReference type="NCBIfam" id="TIGR02779">
    <property type="entry name" value="NHEJ_ligase_lig"/>
    <property type="match status" value="1"/>
</dbReference>
<dbReference type="CDD" id="cd07906">
    <property type="entry name" value="Adenylation_DNA_ligase_LigD_LigC"/>
    <property type="match status" value="1"/>
</dbReference>
<dbReference type="GO" id="GO:0006281">
    <property type="term" value="P:DNA repair"/>
    <property type="evidence" value="ECO:0007669"/>
    <property type="project" value="InterPro"/>
</dbReference>
<dbReference type="GO" id="GO:0006310">
    <property type="term" value="P:DNA recombination"/>
    <property type="evidence" value="ECO:0007669"/>
    <property type="project" value="InterPro"/>
</dbReference>
<comment type="catalytic activity">
    <reaction evidence="4">
        <text>ATP + (deoxyribonucleotide)n-3'-hydroxyl + 5'-phospho-(deoxyribonucleotide)m = (deoxyribonucleotide)n+m + AMP + diphosphate.</text>
        <dbReference type="EC" id="6.5.1.1"/>
    </reaction>
</comment>
<dbReference type="AlphaFoldDB" id="A0A073B9T4"/>
<dbReference type="EMBL" id="JNVU01000025">
    <property type="protein sequence ID" value="KEI44524.1"/>
    <property type="molecule type" value="Genomic_DNA"/>
</dbReference>
<dbReference type="PANTHER" id="PTHR45674:SF4">
    <property type="entry name" value="DNA LIGASE 1"/>
    <property type="match status" value="1"/>
</dbReference>
<evidence type="ECO:0000256" key="3">
    <source>
        <dbReference type="ARBA" id="ARBA00022598"/>
    </source>
</evidence>
<dbReference type="Gene3D" id="3.30.1490.70">
    <property type="match status" value="1"/>
</dbReference>
<accession>A0A073B9T4</accession>
<organism evidence="6 7">
    <name type="scientific">Saccharopolyspora rectivirgula</name>
    <dbReference type="NCBI Taxonomy" id="28042"/>
    <lineage>
        <taxon>Bacteria</taxon>
        <taxon>Bacillati</taxon>
        <taxon>Actinomycetota</taxon>
        <taxon>Actinomycetes</taxon>
        <taxon>Pseudonocardiales</taxon>
        <taxon>Pseudonocardiaceae</taxon>
        <taxon>Saccharopolyspora</taxon>
    </lineage>
</organism>
<evidence type="ECO:0000256" key="2">
    <source>
        <dbReference type="ARBA" id="ARBA00012727"/>
    </source>
</evidence>
<dbReference type="CDD" id="cd07971">
    <property type="entry name" value="OBF_DNA_ligase_LigD"/>
    <property type="match status" value="1"/>
</dbReference>
<dbReference type="eggNOG" id="COG1793">
    <property type="taxonomic scope" value="Bacteria"/>
</dbReference>
<dbReference type="Proteomes" id="UP000031419">
    <property type="component" value="Unassembled WGS sequence"/>
</dbReference>
<evidence type="ECO:0000313" key="6">
    <source>
        <dbReference type="EMBL" id="KEI44524.1"/>
    </source>
</evidence>
<keyword evidence="3 6" id="KW-0436">Ligase</keyword>
<protein>
    <recommendedName>
        <fullName evidence="2">DNA ligase (ATP)</fullName>
        <ecNumber evidence="2">6.5.1.1</ecNumber>
    </recommendedName>
</protein>
<keyword evidence="7" id="KW-1185">Reference proteome</keyword>
<dbReference type="InterPro" id="IPR050191">
    <property type="entry name" value="ATP-dep_DNA_ligase"/>
</dbReference>
<dbReference type="SUPFAM" id="SSF56091">
    <property type="entry name" value="DNA ligase/mRNA capping enzyme, catalytic domain"/>
    <property type="match status" value="1"/>
</dbReference>
<dbReference type="PANTHER" id="PTHR45674">
    <property type="entry name" value="DNA LIGASE 1/3 FAMILY MEMBER"/>
    <property type="match status" value="1"/>
</dbReference>
<dbReference type="Gene3D" id="3.30.470.30">
    <property type="entry name" value="DNA ligase/mRNA capping enzyme"/>
    <property type="match status" value="1"/>
</dbReference>